<sequence>MGGNAALFIDKVNYIPLQTSKESEFGSITQLEVTDSFFIILDQATNSVLLFDRMGNFYRKIQTKGLAGQLGYGEQFKQICVDQTKKQILIRTRNQNHTLVYDFEANLIQTIKTDLIKGEFAFFDNGKAIVNSTGYDYNDELKKYDQFWLNKNQVSGKLSLWSHLKKLDSRDILTPDQFYYQSGDHFFSTNTYSYNIFRIGSDSISLAYQFLFPQENSLPKDFLINKSLEYKRINYLRDHSELIYSVTNFFKVGDNLMFKLQSGKSNDFDDLVFNLKSQRLIAMKKITPDSVSQYLTIAQPSILGTEYSNHGIQKVFGKNIYTSYSALELFTSKSNSEETVRYDDKLKKFFAAKNDHANPVIVEITLKSDL</sequence>
<name>A0ABP8B802_9SPHI</name>
<keyword evidence="2" id="KW-1185">Reference proteome</keyword>
<dbReference type="Proteomes" id="UP001501772">
    <property type="component" value="Unassembled WGS sequence"/>
</dbReference>
<dbReference type="Pfam" id="PF17170">
    <property type="entry name" value="DUF5128"/>
    <property type="match status" value="1"/>
</dbReference>
<dbReference type="InterPro" id="IPR011042">
    <property type="entry name" value="6-blade_b-propeller_TolB-like"/>
</dbReference>
<dbReference type="EMBL" id="BAABBY010000002">
    <property type="protein sequence ID" value="GAA4199886.1"/>
    <property type="molecule type" value="Genomic_DNA"/>
</dbReference>
<gene>
    <name evidence="1" type="ORF">GCM10022289_10920</name>
</gene>
<protein>
    <recommendedName>
        <fullName evidence="3">6-bladed beta-propeller protein</fullName>
    </recommendedName>
</protein>
<evidence type="ECO:0000313" key="1">
    <source>
        <dbReference type="EMBL" id="GAA4199886.1"/>
    </source>
</evidence>
<comment type="caution">
    <text evidence="1">The sequence shown here is derived from an EMBL/GenBank/DDBJ whole genome shotgun (WGS) entry which is preliminary data.</text>
</comment>
<reference evidence="2" key="1">
    <citation type="journal article" date="2019" name="Int. J. Syst. Evol. Microbiol.">
        <title>The Global Catalogue of Microorganisms (GCM) 10K type strain sequencing project: providing services to taxonomists for standard genome sequencing and annotation.</title>
        <authorList>
            <consortium name="The Broad Institute Genomics Platform"/>
            <consortium name="The Broad Institute Genome Sequencing Center for Infectious Disease"/>
            <person name="Wu L."/>
            <person name="Ma J."/>
        </authorList>
    </citation>
    <scope>NUCLEOTIDE SEQUENCE [LARGE SCALE GENOMIC DNA]</scope>
    <source>
        <strain evidence="2">JCM 17626</strain>
    </source>
</reference>
<accession>A0ABP8B802</accession>
<organism evidence="1 2">
    <name type="scientific">Pedobacter jeongneungensis</name>
    <dbReference type="NCBI Taxonomy" id="947309"/>
    <lineage>
        <taxon>Bacteria</taxon>
        <taxon>Pseudomonadati</taxon>
        <taxon>Bacteroidota</taxon>
        <taxon>Sphingobacteriia</taxon>
        <taxon>Sphingobacteriales</taxon>
        <taxon>Sphingobacteriaceae</taxon>
        <taxon>Pedobacter</taxon>
    </lineage>
</organism>
<dbReference type="Gene3D" id="2.120.10.30">
    <property type="entry name" value="TolB, C-terminal domain"/>
    <property type="match status" value="1"/>
</dbReference>
<evidence type="ECO:0000313" key="2">
    <source>
        <dbReference type="Proteomes" id="UP001501772"/>
    </source>
</evidence>
<proteinExistence type="predicted"/>
<evidence type="ECO:0008006" key="3">
    <source>
        <dbReference type="Google" id="ProtNLM"/>
    </source>
</evidence>